<dbReference type="EMBL" id="MU001641">
    <property type="protein sequence ID" value="KAF2479535.1"/>
    <property type="molecule type" value="Genomic_DNA"/>
</dbReference>
<dbReference type="InterPro" id="IPR001130">
    <property type="entry name" value="TatD-like"/>
</dbReference>
<dbReference type="GO" id="GO:0016788">
    <property type="term" value="F:hydrolase activity, acting on ester bonds"/>
    <property type="evidence" value="ECO:0007669"/>
    <property type="project" value="InterPro"/>
</dbReference>
<proteinExistence type="predicted"/>
<dbReference type="PANTHER" id="PTHR47345">
    <property type="entry name" value="CUT9-INTERACTING PROTEIN SCN1"/>
    <property type="match status" value="1"/>
</dbReference>
<dbReference type="OrthoDB" id="413993at2759"/>
<keyword evidence="3" id="KW-1185">Reference proteome</keyword>
<dbReference type="Proteomes" id="UP000799767">
    <property type="component" value="Unassembled WGS sequence"/>
</dbReference>
<feature type="region of interest" description="Disordered" evidence="1">
    <location>
        <begin position="245"/>
        <end position="283"/>
    </location>
</feature>
<dbReference type="RefSeq" id="XP_033586105.1">
    <property type="nucleotide sequence ID" value="XM_033731637.1"/>
</dbReference>
<name>A0A6A6PHY9_9PEZI</name>
<feature type="compositionally biased region" description="Basic and acidic residues" evidence="1">
    <location>
        <begin position="245"/>
        <end position="274"/>
    </location>
</feature>
<dbReference type="AlphaFoldDB" id="A0A6A6PHY9"/>
<dbReference type="Gene3D" id="3.20.20.140">
    <property type="entry name" value="Metal-dependent hydrolases"/>
    <property type="match status" value="1"/>
</dbReference>
<reference evidence="2" key="1">
    <citation type="journal article" date="2020" name="Stud. Mycol.">
        <title>101 Dothideomycetes genomes: a test case for predicting lifestyles and emergence of pathogens.</title>
        <authorList>
            <person name="Haridas S."/>
            <person name="Albert R."/>
            <person name="Binder M."/>
            <person name="Bloem J."/>
            <person name="Labutti K."/>
            <person name="Salamov A."/>
            <person name="Andreopoulos B."/>
            <person name="Baker S."/>
            <person name="Barry K."/>
            <person name="Bills G."/>
            <person name="Bluhm B."/>
            <person name="Cannon C."/>
            <person name="Castanera R."/>
            <person name="Culley D."/>
            <person name="Daum C."/>
            <person name="Ezra D."/>
            <person name="Gonzalez J."/>
            <person name="Henrissat B."/>
            <person name="Kuo A."/>
            <person name="Liang C."/>
            <person name="Lipzen A."/>
            <person name="Lutzoni F."/>
            <person name="Magnuson J."/>
            <person name="Mondo S."/>
            <person name="Nolan M."/>
            <person name="Ohm R."/>
            <person name="Pangilinan J."/>
            <person name="Park H.-J."/>
            <person name="Ramirez L."/>
            <person name="Alfaro M."/>
            <person name="Sun H."/>
            <person name="Tritt A."/>
            <person name="Yoshinaga Y."/>
            <person name="Zwiers L.-H."/>
            <person name="Turgeon B."/>
            <person name="Goodwin S."/>
            <person name="Spatafora J."/>
            <person name="Crous P."/>
            <person name="Grigoriev I."/>
        </authorList>
    </citation>
    <scope>NUCLEOTIDE SEQUENCE</scope>
    <source>
        <strain evidence="2">CBS 113389</strain>
    </source>
</reference>
<dbReference type="Pfam" id="PF01026">
    <property type="entry name" value="TatD_DNase"/>
    <property type="match status" value="1"/>
</dbReference>
<dbReference type="GeneID" id="54472639"/>
<evidence type="ECO:0000256" key="1">
    <source>
        <dbReference type="SAM" id="MobiDB-lite"/>
    </source>
</evidence>
<evidence type="ECO:0000313" key="2">
    <source>
        <dbReference type="EMBL" id="KAF2479535.1"/>
    </source>
</evidence>
<protein>
    <submittedName>
        <fullName evidence="2">TatD family</fullName>
    </submittedName>
</protein>
<dbReference type="PANTHER" id="PTHR47345:SF1">
    <property type="entry name" value="CUT9-INTERACTING PROTEIN SCN1"/>
    <property type="match status" value="1"/>
</dbReference>
<sequence length="394" mass="44263">MDPSNSDADFPWHLGIFDAHCHPTDTLSNLPLIPSMRAKVLTVMATRAQDQQLVAQAANDMGVTEEDVASEDMDWRQSHKIIPSFGWHPWFSHQMFDEADYDGATSLSLDQKVAHYESVLTPTPTSPDFLRALPQPQPFGHFVSQTRTHLQQYPLALVGEVGLDRSFRIPEAWLPQELEQRDDALTPGGREGRKLSPYRVSMEHQKKVLTAQLHLAGETQRAVSMHGVQAHGVVFETLAATWKGHERHVPSKREKKLQEAAAKRSAEPAEEKVESPSPTPKPYPPRVCLHSYSGPAEAVKQYVAPSVPCDVFFSFSTTINAWSDSAEDGKVEAAVRAVPDNRVLVESDMHIAGDEMDHQLEQAVRKICQVKQWPLEEGVKQLRSNWRRFVFGRE</sequence>
<accession>A0A6A6PHY9</accession>
<organism evidence="2 3">
    <name type="scientific">Neohortaea acidophila</name>
    <dbReference type="NCBI Taxonomy" id="245834"/>
    <lineage>
        <taxon>Eukaryota</taxon>
        <taxon>Fungi</taxon>
        <taxon>Dikarya</taxon>
        <taxon>Ascomycota</taxon>
        <taxon>Pezizomycotina</taxon>
        <taxon>Dothideomycetes</taxon>
        <taxon>Dothideomycetidae</taxon>
        <taxon>Mycosphaerellales</taxon>
        <taxon>Teratosphaeriaceae</taxon>
        <taxon>Neohortaea</taxon>
    </lineage>
</organism>
<dbReference type="InterPro" id="IPR032466">
    <property type="entry name" value="Metal_Hydrolase"/>
</dbReference>
<dbReference type="SUPFAM" id="SSF51556">
    <property type="entry name" value="Metallo-dependent hydrolases"/>
    <property type="match status" value="1"/>
</dbReference>
<evidence type="ECO:0000313" key="3">
    <source>
        <dbReference type="Proteomes" id="UP000799767"/>
    </source>
</evidence>
<dbReference type="InterPro" id="IPR053044">
    <property type="entry name" value="Metallo-hydrolase/TatD-type"/>
</dbReference>
<gene>
    <name evidence="2" type="ORF">BDY17DRAFT_256882</name>
</gene>